<dbReference type="PANTHER" id="PTHR30146">
    <property type="entry name" value="LACI-RELATED TRANSCRIPTIONAL REPRESSOR"/>
    <property type="match status" value="1"/>
</dbReference>
<dbReference type="SUPFAM" id="SSF53822">
    <property type="entry name" value="Periplasmic binding protein-like I"/>
    <property type="match status" value="1"/>
</dbReference>
<gene>
    <name evidence="5" type="ORF">D1614_18935</name>
</gene>
<protein>
    <recommendedName>
        <fullName evidence="4">Transcriptional regulator LacI/GalR-like sensor domain-containing protein</fullName>
    </recommendedName>
</protein>
<dbReference type="RefSeq" id="WP_119439549.1">
    <property type="nucleotide sequence ID" value="NZ_QWGR01000014.1"/>
</dbReference>
<dbReference type="GO" id="GO:0003700">
    <property type="term" value="F:DNA-binding transcription factor activity"/>
    <property type="evidence" value="ECO:0007669"/>
    <property type="project" value="TreeGrafter"/>
</dbReference>
<evidence type="ECO:0000313" key="5">
    <source>
        <dbReference type="EMBL" id="RIJ46485.1"/>
    </source>
</evidence>
<reference evidence="5 6" key="1">
    <citation type="submission" date="2018-08" db="EMBL/GenBank/DDBJ databases">
        <title>Pallidiluteibacterium maritimus gen. nov., sp. nov., isolated from coastal sediment.</title>
        <authorList>
            <person name="Zhou L.Y."/>
        </authorList>
    </citation>
    <scope>NUCLEOTIDE SEQUENCE [LARGE SCALE GENOMIC DNA]</scope>
    <source>
        <strain evidence="5 6">XSD2</strain>
    </source>
</reference>
<organism evidence="5 6">
    <name type="scientific">Maribellus luteus</name>
    <dbReference type="NCBI Taxonomy" id="2305463"/>
    <lineage>
        <taxon>Bacteria</taxon>
        <taxon>Pseudomonadati</taxon>
        <taxon>Bacteroidota</taxon>
        <taxon>Bacteroidia</taxon>
        <taxon>Marinilabiliales</taxon>
        <taxon>Prolixibacteraceae</taxon>
        <taxon>Maribellus</taxon>
    </lineage>
</organism>
<dbReference type="InterPro" id="IPR028082">
    <property type="entry name" value="Peripla_BP_I"/>
</dbReference>
<feature type="domain" description="Transcriptional regulator LacI/GalR-like sensor" evidence="4">
    <location>
        <begin position="2"/>
        <end position="91"/>
    </location>
</feature>
<dbReference type="Gene3D" id="3.40.50.2300">
    <property type="match status" value="2"/>
</dbReference>
<dbReference type="EMBL" id="QWGR01000014">
    <property type="protein sequence ID" value="RIJ46485.1"/>
    <property type="molecule type" value="Genomic_DNA"/>
</dbReference>
<evidence type="ECO:0000313" key="6">
    <source>
        <dbReference type="Proteomes" id="UP000265926"/>
    </source>
</evidence>
<keyword evidence="1" id="KW-0805">Transcription regulation</keyword>
<evidence type="ECO:0000256" key="3">
    <source>
        <dbReference type="ARBA" id="ARBA00023163"/>
    </source>
</evidence>
<keyword evidence="3" id="KW-0804">Transcription</keyword>
<dbReference type="PANTHER" id="PTHR30146:SF109">
    <property type="entry name" value="HTH-TYPE TRANSCRIPTIONAL REGULATOR GALS"/>
    <property type="match status" value="1"/>
</dbReference>
<dbReference type="Pfam" id="PF13377">
    <property type="entry name" value="Peripla_BP_3"/>
    <property type="match status" value="1"/>
</dbReference>
<proteinExistence type="predicted"/>
<evidence type="ECO:0000256" key="2">
    <source>
        <dbReference type="ARBA" id="ARBA00023125"/>
    </source>
</evidence>
<evidence type="ECO:0000259" key="4">
    <source>
        <dbReference type="Pfam" id="PF13377"/>
    </source>
</evidence>
<comment type="caution">
    <text evidence="5">The sequence shown here is derived from an EMBL/GenBank/DDBJ whole genome shotgun (WGS) entry which is preliminary data.</text>
</comment>
<name>A0A399SWG8_9BACT</name>
<accession>A0A399SWG8</accession>
<dbReference type="InterPro" id="IPR046335">
    <property type="entry name" value="LacI/GalR-like_sensor"/>
</dbReference>
<dbReference type="Proteomes" id="UP000265926">
    <property type="component" value="Unassembled WGS sequence"/>
</dbReference>
<keyword evidence="6" id="KW-1185">Reference proteome</keyword>
<dbReference type="AlphaFoldDB" id="A0A399SWG8"/>
<keyword evidence="2" id="KW-0238">DNA-binding</keyword>
<sequence length="100" mass="10893">MFCANDNTAISAIQTAKRLKINVPNDIAVVGFSNTPASTIISPSLTTIDDHAFEMGQAAARLLIRQIENNDQNVVAETIVIKNDLIVRESTARKQNEKAI</sequence>
<evidence type="ECO:0000256" key="1">
    <source>
        <dbReference type="ARBA" id="ARBA00023015"/>
    </source>
</evidence>
<dbReference type="OrthoDB" id="9803256at2"/>
<dbReference type="GO" id="GO:0000976">
    <property type="term" value="F:transcription cis-regulatory region binding"/>
    <property type="evidence" value="ECO:0007669"/>
    <property type="project" value="TreeGrafter"/>
</dbReference>